<dbReference type="Proteomes" id="UP000188145">
    <property type="component" value="Chromosome"/>
</dbReference>
<organism evidence="1 2">
    <name type="scientific">Tessaracoccus aquimaris</name>
    <dbReference type="NCBI Taxonomy" id="1332264"/>
    <lineage>
        <taxon>Bacteria</taxon>
        <taxon>Bacillati</taxon>
        <taxon>Actinomycetota</taxon>
        <taxon>Actinomycetes</taxon>
        <taxon>Propionibacteriales</taxon>
        <taxon>Propionibacteriaceae</taxon>
        <taxon>Tessaracoccus</taxon>
    </lineage>
</organism>
<dbReference type="STRING" id="1332264.BW730_08040"/>
<accession>A0A1Q2CMW2</accession>
<dbReference type="AlphaFoldDB" id="A0A1Q2CMW2"/>
<name>A0A1Q2CMW2_9ACTN</name>
<proteinExistence type="predicted"/>
<evidence type="ECO:0000313" key="2">
    <source>
        <dbReference type="Proteomes" id="UP000188145"/>
    </source>
</evidence>
<gene>
    <name evidence="1" type="ORF">BW730_08040</name>
</gene>
<protein>
    <submittedName>
        <fullName evidence="1">Uncharacterized protein</fullName>
    </submittedName>
</protein>
<keyword evidence="2" id="KW-1185">Reference proteome</keyword>
<dbReference type="EMBL" id="CP019606">
    <property type="protein sequence ID" value="AQP47451.1"/>
    <property type="molecule type" value="Genomic_DNA"/>
</dbReference>
<evidence type="ECO:0000313" key="1">
    <source>
        <dbReference type="EMBL" id="AQP47451.1"/>
    </source>
</evidence>
<reference evidence="2" key="1">
    <citation type="submission" date="2017-02" db="EMBL/GenBank/DDBJ databases">
        <title>Tessaracoccus aquaemaris sp. nov., isolated from the intestine of a Korean rockfish, Sebastes schlegelii, in a marine aquaculture pond.</title>
        <authorList>
            <person name="Tak E.J."/>
            <person name="Bae J.-W."/>
        </authorList>
    </citation>
    <scope>NUCLEOTIDE SEQUENCE [LARGE SCALE GENOMIC DNA]</scope>
    <source>
        <strain evidence="2">NSG39</strain>
    </source>
</reference>
<dbReference type="KEGG" id="tes:BW730_08040"/>
<sequence>MLTKVDIDQMLQTGTSEVRLGPGDIVTALAREYALDRGVRLVPHSSQAESVPPSAQPAQAPLATEIRSAVISALGEEPAGLDEIISRALR</sequence>